<dbReference type="Proteomes" id="UP000195766">
    <property type="component" value="Unassembled WGS sequence"/>
</dbReference>
<evidence type="ECO:0000313" key="2">
    <source>
        <dbReference type="Proteomes" id="UP000195766"/>
    </source>
</evidence>
<dbReference type="OrthoDB" id="7873938at2"/>
<dbReference type="EMBL" id="FUIE01000015">
    <property type="protein sequence ID" value="SJM49716.1"/>
    <property type="molecule type" value="Genomic_DNA"/>
</dbReference>
<reference evidence="1 2" key="1">
    <citation type="submission" date="2017-02" db="EMBL/GenBank/DDBJ databases">
        <authorList>
            <person name="Peterson S.W."/>
        </authorList>
    </citation>
    <scope>NUCLEOTIDE SEQUENCE [LARGE SCALE GENOMIC DNA]</scope>
    <source>
        <strain evidence="1 2">3F5N</strain>
    </source>
</reference>
<name>A0A1R4F1F4_BREDI</name>
<dbReference type="RefSeq" id="WP_087139074.1">
    <property type="nucleotide sequence ID" value="NZ_FUIE01000015.1"/>
</dbReference>
<protein>
    <submittedName>
        <fullName evidence="1">Uncharacterized protein</fullName>
    </submittedName>
</protein>
<organism evidence="1 2">
    <name type="scientific">Brevundimonas diminuta 3F5N</name>
    <dbReference type="NCBI Taxonomy" id="1255603"/>
    <lineage>
        <taxon>Bacteria</taxon>
        <taxon>Pseudomonadati</taxon>
        <taxon>Pseudomonadota</taxon>
        <taxon>Alphaproteobacteria</taxon>
        <taxon>Caulobacterales</taxon>
        <taxon>Caulobacteraceae</taxon>
        <taxon>Brevundimonas</taxon>
    </lineage>
</organism>
<dbReference type="AlphaFoldDB" id="A0A1R4F1F4"/>
<accession>A0A1R4F1F4</accession>
<evidence type="ECO:0000313" key="1">
    <source>
        <dbReference type="EMBL" id="SJM49716.1"/>
    </source>
</evidence>
<sequence length="84" mass="9697">MSSILARIRANGGDVIRQEWRFALRRGRLTQEAVAWVRARWADVCREVWPRFDLWEERAAIMEFDGGLSRADAERAAYAEIAAC</sequence>
<proteinExistence type="predicted"/>
<gene>
    <name evidence="1" type="ORF">FM111_01995</name>
</gene>